<dbReference type="RefSeq" id="WP_191324108.1">
    <property type="nucleotide sequence ID" value="NZ_BMZP01000007.1"/>
</dbReference>
<organism evidence="3 4">
    <name type="scientific">Novosphingobium pokkalii</name>
    <dbReference type="NCBI Taxonomy" id="1770194"/>
    <lineage>
        <taxon>Bacteria</taxon>
        <taxon>Pseudomonadati</taxon>
        <taxon>Pseudomonadota</taxon>
        <taxon>Alphaproteobacteria</taxon>
        <taxon>Sphingomonadales</taxon>
        <taxon>Sphingomonadaceae</taxon>
        <taxon>Novosphingobium</taxon>
    </lineage>
</organism>
<comment type="caution">
    <text evidence="3">The sequence shown here is derived from an EMBL/GenBank/DDBJ whole genome shotgun (WGS) entry which is preliminary data.</text>
</comment>
<dbReference type="Pfam" id="PF21812">
    <property type="entry name" value="DUF6881"/>
    <property type="match status" value="1"/>
</dbReference>
<dbReference type="InterPro" id="IPR049248">
    <property type="entry name" value="DUF6881"/>
</dbReference>
<sequence>MKYVKVKWKHDLPDTPDVLYSELDSDQWEVRKVETYPDGRMDFADHEERTGSTKLGIEPMPPLDLIATDPEFEPQIISAEEFEAVWEKAKAR</sequence>
<evidence type="ECO:0000313" key="3">
    <source>
        <dbReference type="EMBL" id="MFC3672328.1"/>
    </source>
</evidence>
<feature type="region of interest" description="Disordered" evidence="1">
    <location>
        <begin position="39"/>
        <end position="61"/>
    </location>
</feature>
<evidence type="ECO:0000259" key="2">
    <source>
        <dbReference type="Pfam" id="PF21812"/>
    </source>
</evidence>
<evidence type="ECO:0000256" key="1">
    <source>
        <dbReference type="SAM" id="MobiDB-lite"/>
    </source>
</evidence>
<reference evidence="4" key="1">
    <citation type="journal article" date="2019" name="Int. J. Syst. Evol. Microbiol.">
        <title>The Global Catalogue of Microorganisms (GCM) 10K type strain sequencing project: providing services to taxonomists for standard genome sequencing and annotation.</title>
        <authorList>
            <consortium name="The Broad Institute Genomics Platform"/>
            <consortium name="The Broad Institute Genome Sequencing Center for Infectious Disease"/>
            <person name="Wu L."/>
            <person name="Ma J."/>
        </authorList>
    </citation>
    <scope>NUCLEOTIDE SEQUENCE [LARGE SCALE GENOMIC DNA]</scope>
    <source>
        <strain evidence="4">KCTC 42224</strain>
    </source>
</reference>
<feature type="domain" description="DUF6881" evidence="2">
    <location>
        <begin position="2"/>
        <end position="89"/>
    </location>
</feature>
<evidence type="ECO:0000313" key="4">
    <source>
        <dbReference type="Proteomes" id="UP001595683"/>
    </source>
</evidence>
<dbReference type="EMBL" id="JBHRYE010000021">
    <property type="protein sequence ID" value="MFC3672328.1"/>
    <property type="molecule type" value="Genomic_DNA"/>
</dbReference>
<protein>
    <submittedName>
        <fullName evidence="3">DUF6881 domain-containing protein</fullName>
    </submittedName>
</protein>
<accession>A0ABV7V805</accession>
<proteinExistence type="predicted"/>
<feature type="compositionally biased region" description="Basic and acidic residues" evidence="1">
    <location>
        <begin position="39"/>
        <end position="51"/>
    </location>
</feature>
<gene>
    <name evidence="3" type="ORF">ACFOOT_12940</name>
</gene>
<keyword evidence="4" id="KW-1185">Reference proteome</keyword>
<name>A0ABV7V805_9SPHN</name>
<dbReference type="Proteomes" id="UP001595683">
    <property type="component" value="Unassembled WGS sequence"/>
</dbReference>